<comment type="caution">
    <text evidence="1">The sequence shown here is derived from an EMBL/GenBank/DDBJ whole genome shotgun (WGS) entry which is preliminary data.</text>
</comment>
<dbReference type="AlphaFoldDB" id="A0A8H8CZ40"/>
<dbReference type="Proteomes" id="UP000670092">
    <property type="component" value="Unassembled WGS sequence"/>
</dbReference>
<accession>A0A8H8CZ40</accession>
<proteinExistence type="predicted"/>
<protein>
    <submittedName>
        <fullName evidence="1">Uncharacterized protein</fullName>
    </submittedName>
</protein>
<name>A0A8H8CZ40_AJECA</name>
<dbReference type="EMBL" id="JAEVHI010000003">
    <property type="protein sequence ID" value="KAG5295801.1"/>
    <property type="molecule type" value="Genomic_DNA"/>
</dbReference>
<sequence>MFRCNHKVVFYIYCVECAPATPCGDSQLLNRSVPDGPQHSKWRQKRQQGFKALRSRNQLLRFWLPILRLTCLLAQIRDMRSAEKLSPSYVRKFWAKMKGANLIWKTISPTYIT</sequence>
<organism evidence="1 2">
    <name type="scientific">Ajellomyces capsulatus</name>
    <name type="common">Darling's disease fungus</name>
    <name type="synonym">Histoplasma capsulatum</name>
    <dbReference type="NCBI Taxonomy" id="5037"/>
    <lineage>
        <taxon>Eukaryota</taxon>
        <taxon>Fungi</taxon>
        <taxon>Dikarya</taxon>
        <taxon>Ascomycota</taxon>
        <taxon>Pezizomycotina</taxon>
        <taxon>Eurotiomycetes</taxon>
        <taxon>Eurotiomycetidae</taxon>
        <taxon>Onygenales</taxon>
        <taxon>Ajellomycetaceae</taxon>
        <taxon>Histoplasma</taxon>
    </lineage>
</organism>
<evidence type="ECO:0000313" key="2">
    <source>
        <dbReference type="Proteomes" id="UP000670092"/>
    </source>
</evidence>
<evidence type="ECO:0000313" key="1">
    <source>
        <dbReference type="EMBL" id="KAG5295801.1"/>
    </source>
</evidence>
<gene>
    <name evidence="1" type="ORF">I7I52_06196</name>
</gene>
<reference evidence="1 2" key="1">
    <citation type="submission" date="2021-01" db="EMBL/GenBank/DDBJ databases">
        <title>Chromosome-level genome assembly of a human fungal pathogen reveals clustering of transcriptionally co-regulated genes.</title>
        <authorList>
            <person name="Voorhies M."/>
            <person name="Cohen S."/>
            <person name="Shea T.P."/>
            <person name="Petrus S."/>
            <person name="Munoz J.F."/>
            <person name="Poplawski S."/>
            <person name="Goldman W.E."/>
            <person name="Michael T."/>
            <person name="Cuomo C.A."/>
            <person name="Sil A."/>
            <person name="Beyhan S."/>
        </authorList>
    </citation>
    <scope>NUCLEOTIDE SEQUENCE [LARGE SCALE GENOMIC DNA]</scope>
    <source>
        <strain evidence="1 2">G184AR</strain>
    </source>
</reference>
<dbReference type="VEuPathDB" id="FungiDB:I7I52_06196"/>